<gene>
    <name evidence="2" type="ORF">MMF98_20025</name>
</gene>
<reference evidence="2" key="1">
    <citation type="submission" date="2022-03" db="EMBL/GenBank/DDBJ databases">
        <authorList>
            <person name="Woo C.Y."/>
        </authorList>
    </citation>
    <scope>NUCLEOTIDE SEQUENCE</scope>
    <source>
        <strain evidence="2">CYS-02</strain>
    </source>
</reference>
<dbReference type="AlphaFoldDB" id="A0A9X1VXZ1"/>
<dbReference type="SUPFAM" id="SSF54427">
    <property type="entry name" value="NTF2-like"/>
    <property type="match status" value="1"/>
</dbReference>
<protein>
    <submittedName>
        <fullName evidence="2">Nuclear transport factor 2 family protein</fullName>
    </submittedName>
</protein>
<evidence type="ECO:0000313" key="3">
    <source>
        <dbReference type="Proteomes" id="UP001139447"/>
    </source>
</evidence>
<dbReference type="InterPro" id="IPR032710">
    <property type="entry name" value="NTF2-like_dom_sf"/>
</dbReference>
<evidence type="ECO:0000259" key="1">
    <source>
        <dbReference type="Pfam" id="PF13577"/>
    </source>
</evidence>
<dbReference type="InterPro" id="IPR037401">
    <property type="entry name" value="SnoaL-like"/>
</dbReference>
<dbReference type="Pfam" id="PF13577">
    <property type="entry name" value="SnoaL_4"/>
    <property type="match status" value="1"/>
</dbReference>
<name>A0A9X1VXZ1_9BURK</name>
<dbReference type="RefSeq" id="WP_243308986.1">
    <property type="nucleotide sequence ID" value="NZ_JALGBI010000003.1"/>
</dbReference>
<organism evidence="2 3">
    <name type="scientific">Variovorax terrae</name>
    <dbReference type="NCBI Taxonomy" id="2923278"/>
    <lineage>
        <taxon>Bacteria</taxon>
        <taxon>Pseudomonadati</taxon>
        <taxon>Pseudomonadota</taxon>
        <taxon>Betaproteobacteria</taxon>
        <taxon>Burkholderiales</taxon>
        <taxon>Comamonadaceae</taxon>
        <taxon>Variovorax</taxon>
    </lineage>
</organism>
<accession>A0A9X1VXZ1</accession>
<feature type="domain" description="SnoaL-like" evidence="1">
    <location>
        <begin position="9"/>
        <end position="135"/>
    </location>
</feature>
<sequence length="162" mass="18547">MSLEPIDILSAKAELSELMSRVNRHYELHEYTEMVALYTEDAHYANWRGDVCGRAAILQLMRDREPDRLVRHVLSNTVIDLLNRDSAQGLCYVTAYINHHGHPVTRAVAQVGPPAFAEYHFAFRRVDGRWLISRKRTVEIFSGQVLQHAEDGGPLHTLFIQP</sequence>
<dbReference type="Gene3D" id="3.10.450.50">
    <property type="match status" value="1"/>
</dbReference>
<proteinExistence type="predicted"/>
<comment type="caution">
    <text evidence="2">The sequence shown here is derived from an EMBL/GenBank/DDBJ whole genome shotgun (WGS) entry which is preliminary data.</text>
</comment>
<evidence type="ECO:0000313" key="2">
    <source>
        <dbReference type="EMBL" id="MCJ0765507.1"/>
    </source>
</evidence>
<dbReference type="Proteomes" id="UP001139447">
    <property type="component" value="Unassembled WGS sequence"/>
</dbReference>
<keyword evidence="3" id="KW-1185">Reference proteome</keyword>
<dbReference type="EMBL" id="JALGBI010000003">
    <property type="protein sequence ID" value="MCJ0765507.1"/>
    <property type="molecule type" value="Genomic_DNA"/>
</dbReference>